<evidence type="ECO:0000313" key="2">
    <source>
        <dbReference type="Proteomes" id="UP000243525"/>
    </source>
</evidence>
<evidence type="ECO:0000313" key="1">
    <source>
        <dbReference type="EMBL" id="PTN09038.1"/>
    </source>
</evidence>
<accession>A0A2T5C2V2</accession>
<protein>
    <submittedName>
        <fullName evidence="1">Uncharacterized protein</fullName>
    </submittedName>
</protein>
<keyword evidence="2" id="KW-1185">Reference proteome</keyword>
<comment type="caution">
    <text evidence="1">The sequence shown here is derived from an EMBL/GenBank/DDBJ whole genome shotgun (WGS) entry which is preliminary data.</text>
</comment>
<proteinExistence type="predicted"/>
<dbReference type="EMBL" id="QAAD01000006">
    <property type="protein sequence ID" value="PTN09038.1"/>
    <property type="molecule type" value="Genomic_DNA"/>
</dbReference>
<organism evidence="1 2">
    <name type="scientific">Mangrovibacterium marinum</name>
    <dbReference type="NCBI Taxonomy" id="1639118"/>
    <lineage>
        <taxon>Bacteria</taxon>
        <taxon>Pseudomonadati</taxon>
        <taxon>Bacteroidota</taxon>
        <taxon>Bacteroidia</taxon>
        <taxon>Marinilabiliales</taxon>
        <taxon>Prolixibacteraceae</taxon>
        <taxon>Mangrovibacterium</taxon>
    </lineage>
</organism>
<dbReference type="RefSeq" id="WP_107821950.1">
    <property type="nucleotide sequence ID" value="NZ_OY782574.1"/>
</dbReference>
<reference evidence="1 2" key="1">
    <citation type="submission" date="2018-04" db="EMBL/GenBank/DDBJ databases">
        <title>Genomic Encyclopedia of Archaeal and Bacterial Type Strains, Phase II (KMG-II): from individual species to whole genera.</title>
        <authorList>
            <person name="Goeker M."/>
        </authorList>
    </citation>
    <scope>NUCLEOTIDE SEQUENCE [LARGE SCALE GENOMIC DNA]</scope>
    <source>
        <strain evidence="1 2">DSM 28823</strain>
    </source>
</reference>
<dbReference type="AlphaFoldDB" id="A0A2T5C2V2"/>
<gene>
    <name evidence="1" type="ORF">C8N47_106138</name>
</gene>
<dbReference type="Proteomes" id="UP000243525">
    <property type="component" value="Unassembled WGS sequence"/>
</dbReference>
<name>A0A2T5C2V2_9BACT</name>
<sequence length="146" mass="17057">MRKLFILLSICISYTHLLQAQTSDDRAQLLQLCIDLPEIQANYPTFENESKAAAYIMQYPLTIPENLPIHKFEKKPVYMTRSEIYDNHVDAYFLFKQIEIGSESAQIEFTMYSNYNSNTPQIVDVYLNFQKSSTGWLISNQKLENK</sequence>
<dbReference type="OrthoDB" id="1356600at2"/>